<protein>
    <recommendedName>
        <fullName evidence="3">Two component regulator three Y domain-containing protein</fullName>
    </recommendedName>
</protein>
<evidence type="ECO:0000259" key="3">
    <source>
        <dbReference type="Pfam" id="PF07495"/>
    </source>
</evidence>
<accession>A0A2S7I385</accession>
<dbReference type="InterPro" id="IPR011123">
    <property type="entry name" value="Y_Y_Y"/>
</dbReference>
<sequence length="900" mass="105613">MYKRYFTYFLFLISIFSGGQVIAEKGIPFIKNYLPEDYGNHGKIWEIKSAQNGLVYMASENGLLEFDGKKWNRFRDYKGYTRSLFLANDSTIYTGADMDFGIWRKNKFQKFDYQSLYPYNRKIGGVNEEFWGTYAYQNQIVFVSHQNLYQYSNKKITKIPAPVRFFESFQVKGRIFLADEKKGLYEYVNNQLELLFSYPNDKNLEISGIYIEQNGTIIIVTRSSGIYTFQNGKLQTVTLEISSEIIKNKVFSFTYFDEKYWAFGTILNGLYITDHQGKIIQHLNKDKGMPNNTILSLHYQKNGKIWMGLDYGLSYSDIKNNVTYFYNTNTNFGTGYTAALDGDSFYLGTNQGLYSASWNAMNNSKDANPFRIINGAEGQVWTLQKVGNIILFGHDSGLFEIENGQLNKIYNEPGVMSILSYSDDILLTGNYNGISIFKKEGNSWKFVKKMKVILGAINQIVKENNRTLWVNIPNYGFIRFVMDAQFNPITKTIINPKKFKGYFPYLFKDHLGIHILTNKSEYLYSNSTQQFKLIKKQVHLKNINNRFTGFYLPLALNSEYGFYSIHNGFALEKTIKQKQNYPFYSELLFRKSQAFNNQETKDLYRGSEVPYRFNNVKFSFIHPHETAIQYQYYLKGFSDDWSNFSEQNEIEFLGLREGSYILFVKAKKGEQISSVKSFSFIINAPWYRTYWSYFFYLLLLYATFVFLKKIHLKRLAKQKKIFLEKEKKALEEQAEKHRQEMLLEKQKQLELEQNKLKEEIKNKTIELATKAKDDDDKNRILQTINEKIGEAESNPNILKLKLGEIRRMVQNYLETEDHTFEIQMDELHQEFFKAMKKRFPNLSIYDLRLCAYLKIGLNSKEMADIFQVLPSSINVSRSRLRKKLNLSPDEDLYEFLNSVE</sequence>
<dbReference type="Gene3D" id="2.60.40.10">
    <property type="entry name" value="Immunoglobulins"/>
    <property type="match status" value="1"/>
</dbReference>
<dbReference type="InterPro" id="IPR013783">
    <property type="entry name" value="Ig-like_fold"/>
</dbReference>
<reference evidence="4 5" key="1">
    <citation type="submission" date="2018-02" db="EMBL/GenBank/DDBJ databases">
        <title>Draft genome sequence of bacterial isolates from marine environment.</title>
        <authorList>
            <person name="Singh S.K."/>
            <person name="Hill R."/>
            <person name="Major S."/>
            <person name="Cai H."/>
            <person name="Li Y."/>
        </authorList>
    </citation>
    <scope>NUCLEOTIDE SEQUENCE [LARGE SCALE GENOMIC DNA]</scope>
    <source>
        <strain evidence="4 5">IMET F</strain>
    </source>
</reference>
<dbReference type="Pfam" id="PF07495">
    <property type="entry name" value="Y_Y_Y"/>
    <property type="match status" value="1"/>
</dbReference>
<gene>
    <name evidence="4" type="ORF">C3729_10060</name>
</gene>
<dbReference type="SUPFAM" id="SSF69322">
    <property type="entry name" value="Tricorn protease domain 2"/>
    <property type="match status" value="1"/>
</dbReference>
<name>A0A2S7I385_9FLAO</name>
<feature type="coiled-coil region" evidence="1">
    <location>
        <begin position="713"/>
        <end position="766"/>
    </location>
</feature>
<dbReference type="Gene3D" id="2.130.10.10">
    <property type="entry name" value="YVTN repeat-like/Quinoprotein amine dehydrogenase"/>
    <property type="match status" value="2"/>
</dbReference>
<proteinExistence type="predicted"/>
<organism evidence="4 5">
    <name type="scientific">Cloacibacterium normanense</name>
    <dbReference type="NCBI Taxonomy" id="237258"/>
    <lineage>
        <taxon>Bacteria</taxon>
        <taxon>Pseudomonadati</taxon>
        <taxon>Bacteroidota</taxon>
        <taxon>Flavobacteriia</taxon>
        <taxon>Flavobacteriales</taxon>
        <taxon>Weeksellaceae</taxon>
    </lineage>
</organism>
<dbReference type="AlphaFoldDB" id="A0A2S7I385"/>
<feature type="transmembrane region" description="Helical" evidence="2">
    <location>
        <begin position="690"/>
        <end position="707"/>
    </location>
</feature>
<dbReference type="SUPFAM" id="SSF46894">
    <property type="entry name" value="C-terminal effector domain of the bipartite response regulators"/>
    <property type="match status" value="1"/>
</dbReference>
<dbReference type="InterPro" id="IPR016032">
    <property type="entry name" value="Sig_transdc_resp-reg_C-effctor"/>
</dbReference>
<evidence type="ECO:0000313" key="5">
    <source>
        <dbReference type="Proteomes" id="UP000238565"/>
    </source>
</evidence>
<keyword evidence="2" id="KW-0812">Transmembrane</keyword>
<comment type="caution">
    <text evidence="4">The sequence shown here is derived from an EMBL/GenBank/DDBJ whole genome shotgun (WGS) entry which is preliminary data.</text>
</comment>
<keyword evidence="1" id="KW-0175">Coiled coil</keyword>
<dbReference type="Proteomes" id="UP000238565">
    <property type="component" value="Unassembled WGS sequence"/>
</dbReference>
<dbReference type="GO" id="GO:0006355">
    <property type="term" value="P:regulation of DNA-templated transcription"/>
    <property type="evidence" value="ECO:0007669"/>
    <property type="project" value="InterPro"/>
</dbReference>
<keyword evidence="2" id="KW-0472">Membrane</keyword>
<keyword evidence="2" id="KW-1133">Transmembrane helix</keyword>
<dbReference type="GO" id="GO:0003677">
    <property type="term" value="F:DNA binding"/>
    <property type="evidence" value="ECO:0007669"/>
    <property type="project" value="InterPro"/>
</dbReference>
<dbReference type="EMBL" id="PTPZ01000006">
    <property type="protein sequence ID" value="PPZ91014.1"/>
    <property type="molecule type" value="Genomic_DNA"/>
</dbReference>
<evidence type="ECO:0000313" key="4">
    <source>
        <dbReference type="EMBL" id="PPZ91014.1"/>
    </source>
</evidence>
<evidence type="ECO:0000256" key="2">
    <source>
        <dbReference type="SAM" id="Phobius"/>
    </source>
</evidence>
<dbReference type="InterPro" id="IPR015943">
    <property type="entry name" value="WD40/YVTN_repeat-like_dom_sf"/>
</dbReference>
<feature type="domain" description="Two component regulator three Y" evidence="3">
    <location>
        <begin position="627"/>
        <end position="682"/>
    </location>
</feature>
<evidence type="ECO:0000256" key="1">
    <source>
        <dbReference type="SAM" id="Coils"/>
    </source>
</evidence>